<dbReference type="Proteomes" id="UP001461960">
    <property type="component" value="Unassembled WGS sequence"/>
</dbReference>
<evidence type="ECO:0000256" key="12">
    <source>
        <dbReference type="RuleBase" id="RU362049"/>
    </source>
</evidence>
<dbReference type="GO" id="GO:0008734">
    <property type="term" value="F:L-aspartate oxidase activity"/>
    <property type="evidence" value="ECO:0007669"/>
    <property type="project" value="UniProtKB-EC"/>
</dbReference>
<evidence type="ECO:0000256" key="3">
    <source>
        <dbReference type="ARBA" id="ARBA00008562"/>
    </source>
</evidence>
<dbReference type="InterPro" id="IPR005288">
    <property type="entry name" value="NadB"/>
</dbReference>
<evidence type="ECO:0000256" key="2">
    <source>
        <dbReference type="ARBA" id="ARBA00004950"/>
    </source>
</evidence>
<dbReference type="InterPro" id="IPR036188">
    <property type="entry name" value="FAD/NAD-bd_sf"/>
</dbReference>
<organism evidence="15 16">
    <name type="scientific">Psychrobacter saeujeotis</name>
    <dbReference type="NCBI Taxonomy" id="3143436"/>
    <lineage>
        <taxon>Bacteria</taxon>
        <taxon>Pseudomonadati</taxon>
        <taxon>Pseudomonadota</taxon>
        <taxon>Gammaproteobacteria</taxon>
        <taxon>Moraxellales</taxon>
        <taxon>Moraxellaceae</taxon>
        <taxon>Psychrobacter</taxon>
    </lineage>
</organism>
<comment type="pathway">
    <text evidence="2 12">Cofactor biosynthesis; NAD(+) biosynthesis; iminoaspartate from L-aspartate (oxidase route): step 1/1.</text>
</comment>
<dbReference type="InterPro" id="IPR037099">
    <property type="entry name" value="Fum_R/Succ_DH_flav-like_C_sf"/>
</dbReference>
<evidence type="ECO:0000256" key="6">
    <source>
        <dbReference type="ARBA" id="ARBA00022630"/>
    </source>
</evidence>
<dbReference type="PANTHER" id="PTHR42716:SF2">
    <property type="entry name" value="L-ASPARTATE OXIDASE, CHLOROPLASTIC"/>
    <property type="match status" value="1"/>
</dbReference>
<dbReference type="SUPFAM" id="SSF51905">
    <property type="entry name" value="FAD/NAD(P)-binding domain"/>
    <property type="match status" value="1"/>
</dbReference>
<feature type="domain" description="FAD-dependent oxidoreductase 2 FAD-binding" evidence="13">
    <location>
        <begin position="54"/>
        <end position="442"/>
    </location>
</feature>
<evidence type="ECO:0000259" key="14">
    <source>
        <dbReference type="Pfam" id="PF02910"/>
    </source>
</evidence>
<reference evidence="15 16" key="1">
    <citation type="submission" date="2024-05" db="EMBL/GenBank/DDBJ databases">
        <authorList>
            <person name="Kim H.-Y."/>
            <person name="Kim E."/>
            <person name="Cai Y."/>
            <person name="Yang S.-M."/>
            <person name="Lee W."/>
        </authorList>
    </citation>
    <scope>NUCLEOTIDE SEQUENCE [LARGE SCALE GENOMIC DNA]</scope>
    <source>
        <strain evidence="15 16">FBL11</strain>
    </source>
</reference>
<protein>
    <recommendedName>
        <fullName evidence="5 11">L-aspartate oxidase</fullName>
        <ecNumber evidence="4 11">1.4.3.16</ecNumber>
    </recommendedName>
</protein>
<dbReference type="InterPro" id="IPR015939">
    <property type="entry name" value="Fum_Rdtase/Succ_DH_flav-like_C"/>
</dbReference>
<comment type="caution">
    <text evidence="15">The sequence shown here is derived from an EMBL/GenBank/DDBJ whole genome shotgun (WGS) entry which is preliminary data.</text>
</comment>
<evidence type="ECO:0000256" key="4">
    <source>
        <dbReference type="ARBA" id="ARBA00012173"/>
    </source>
</evidence>
<comment type="similarity">
    <text evidence="3 12">Belongs to the FAD-dependent oxidoreductase 2 family. NadB subfamily.</text>
</comment>
<dbReference type="InterPro" id="IPR027477">
    <property type="entry name" value="Succ_DH/fumarate_Rdtase_cat_sf"/>
</dbReference>
<dbReference type="PANTHER" id="PTHR42716">
    <property type="entry name" value="L-ASPARTATE OXIDASE"/>
    <property type="match status" value="1"/>
</dbReference>
<proteinExistence type="inferred from homology"/>
<accession>A0ABU9X877</accession>
<keyword evidence="9 12" id="KW-0560">Oxidoreductase</keyword>
<dbReference type="Gene3D" id="3.90.700.10">
    <property type="entry name" value="Succinate dehydrogenase/fumarate reductase flavoprotein, catalytic domain"/>
    <property type="match status" value="1"/>
</dbReference>
<dbReference type="NCBIfam" id="TIGR00551">
    <property type="entry name" value="nadB"/>
    <property type="match status" value="1"/>
</dbReference>
<evidence type="ECO:0000256" key="9">
    <source>
        <dbReference type="ARBA" id="ARBA00023002"/>
    </source>
</evidence>
<evidence type="ECO:0000256" key="11">
    <source>
        <dbReference type="NCBIfam" id="TIGR00551"/>
    </source>
</evidence>
<evidence type="ECO:0000256" key="7">
    <source>
        <dbReference type="ARBA" id="ARBA00022642"/>
    </source>
</evidence>
<evidence type="ECO:0000313" key="16">
    <source>
        <dbReference type="Proteomes" id="UP001461960"/>
    </source>
</evidence>
<dbReference type="Gene3D" id="1.20.58.100">
    <property type="entry name" value="Fumarate reductase/succinate dehydrogenase flavoprotein-like, C-terminal domain"/>
    <property type="match status" value="1"/>
</dbReference>
<comment type="catalytic activity">
    <reaction evidence="10">
        <text>L-aspartate + O2 = iminosuccinate + H2O2</text>
        <dbReference type="Rhea" id="RHEA:25876"/>
        <dbReference type="ChEBI" id="CHEBI:15379"/>
        <dbReference type="ChEBI" id="CHEBI:16240"/>
        <dbReference type="ChEBI" id="CHEBI:29991"/>
        <dbReference type="ChEBI" id="CHEBI:77875"/>
        <dbReference type="EC" id="1.4.3.16"/>
    </reaction>
    <physiologicalReaction direction="left-to-right" evidence="10">
        <dbReference type="Rhea" id="RHEA:25877"/>
    </physiologicalReaction>
</comment>
<dbReference type="SUPFAM" id="SSF46977">
    <property type="entry name" value="Succinate dehydrogenase/fumarate reductase flavoprotein C-terminal domain"/>
    <property type="match status" value="1"/>
</dbReference>
<evidence type="ECO:0000256" key="1">
    <source>
        <dbReference type="ARBA" id="ARBA00001974"/>
    </source>
</evidence>
<dbReference type="Pfam" id="PF02910">
    <property type="entry name" value="Succ_DH_flav_C"/>
    <property type="match status" value="1"/>
</dbReference>
<name>A0ABU9X877_9GAMM</name>
<sequence length="668" mass="72227">MPKRKSNAWQQAVILSKTVHYLLTLELPNMNEARVLGRAKNNATTDVNDVRQTDVLIIGAGLAGLSTALALPKSLSIMILSKAALGVCSSHYAQGGIAASLDKNDSIAAHIADTLVAGAGLCETDNTTNILSAGQQAVQWLCDQGVPFTKIPQQESKDHIKSGFELSQLHLTKEGGHGCRRVAHADDATGRHIMEALILKAQAASNITILPYHEALNLLTNSANQNNQCQGALVFDHNNNRKLTFHSRAVVMASGGLGQLFKRASAPNVCVGDGVMMAWKAGCRLANLEFIQFHPTGLALDDSSFLISEALRGEGGRLYCPQTGKRFMLGIDKRAELAPRDIVARAIAEQINENELGYVHLDVSHLPAAFIQAHFPQIYQTLLDIGIDITTDPIPVAPTAHYSCGGVMTSANGLTDVLGLYAAGEVAYTGLHGANRLASNSLLECVVVGRNIAADLPRYLKATEKLDTTSIYSSLDQSIHGIWTLPTLEDYQRITLPPSIECESNSNVNHNVNVNVSTNTNADITAITAELKALMTSHMGITREAKSLAQALVQIQKWQQQLNCTNPNQTDIGNKDNATILNELPYFQLARQLLLATLVIQSAYQRHESRGGHYRKDYPNLASKPIVSVIAPLLNSLPSHIYASDKFAVVGQEYSQQDKLSQSTVSTL</sequence>
<keyword evidence="6 12" id="KW-0285">Flavoprotein</keyword>
<gene>
    <name evidence="15" type="primary">nadB</name>
    <name evidence="15" type="ORF">AAIR29_08040</name>
</gene>
<dbReference type="Gene3D" id="3.50.50.60">
    <property type="entry name" value="FAD/NAD(P)-binding domain"/>
    <property type="match status" value="1"/>
</dbReference>
<evidence type="ECO:0000256" key="5">
    <source>
        <dbReference type="ARBA" id="ARBA00021901"/>
    </source>
</evidence>
<dbReference type="InterPro" id="IPR003953">
    <property type="entry name" value="FAD-dep_OxRdtase_2_FAD-bd"/>
</dbReference>
<evidence type="ECO:0000313" key="15">
    <source>
        <dbReference type="EMBL" id="MEN2751582.1"/>
    </source>
</evidence>
<comment type="subcellular location">
    <subcellularLocation>
        <location evidence="12">Cytoplasm</location>
    </subcellularLocation>
</comment>
<comment type="function">
    <text evidence="12">Catalyzes the oxidation of L-aspartate to iminoaspartate.</text>
</comment>
<keyword evidence="7 12" id="KW-0662">Pyridine nucleotide biosynthesis</keyword>
<feature type="domain" description="Fumarate reductase/succinate dehydrogenase flavoprotein-like C-terminal" evidence="14">
    <location>
        <begin position="529"/>
        <end position="620"/>
    </location>
</feature>
<evidence type="ECO:0000259" key="13">
    <source>
        <dbReference type="Pfam" id="PF00890"/>
    </source>
</evidence>
<dbReference type="Pfam" id="PF00890">
    <property type="entry name" value="FAD_binding_2"/>
    <property type="match status" value="1"/>
</dbReference>
<keyword evidence="16" id="KW-1185">Reference proteome</keyword>
<evidence type="ECO:0000256" key="8">
    <source>
        <dbReference type="ARBA" id="ARBA00022827"/>
    </source>
</evidence>
<dbReference type="EC" id="1.4.3.16" evidence="4 11"/>
<dbReference type="EMBL" id="JBDGHN010000002">
    <property type="protein sequence ID" value="MEN2751582.1"/>
    <property type="molecule type" value="Genomic_DNA"/>
</dbReference>
<dbReference type="SUPFAM" id="SSF56425">
    <property type="entry name" value="Succinate dehydrogenase/fumarate reductase flavoprotein, catalytic domain"/>
    <property type="match status" value="1"/>
</dbReference>
<comment type="cofactor">
    <cofactor evidence="1 12">
        <name>FAD</name>
        <dbReference type="ChEBI" id="CHEBI:57692"/>
    </cofactor>
</comment>
<keyword evidence="8 12" id="KW-0274">FAD</keyword>
<evidence type="ECO:0000256" key="10">
    <source>
        <dbReference type="ARBA" id="ARBA00048305"/>
    </source>
</evidence>
<dbReference type="PRINTS" id="PR00368">
    <property type="entry name" value="FADPNR"/>
</dbReference>